<evidence type="ECO:0000313" key="4">
    <source>
        <dbReference type="EMBL" id="SES68724.1"/>
    </source>
</evidence>
<dbReference type="Proteomes" id="UP000199320">
    <property type="component" value="Unassembled WGS sequence"/>
</dbReference>
<accession>A0A1G6JQK7</accession>
<dbReference type="AlphaFoldDB" id="A0A1G6JQK7"/>
<protein>
    <submittedName>
        <fullName evidence="3">Nucleotide-binding universal stress protein, UspA family</fullName>
    </submittedName>
</protein>
<dbReference type="CDD" id="cd00293">
    <property type="entry name" value="USP-like"/>
    <property type="match status" value="2"/>
</dbReference>
<dbReference type="PANTHER" id="PTHR46268">
    <property type="entry name" value="STRESS RESPONSE PROTEIN NHAX"/>
    <property type="match status" value="1"/>
</dbReference>
<dbReference type="PRINTS" id="PR01438">
    <property type="entry name" value="UNVRSLSTRESS"/>
</dbReference>
<evidence type="ECO:0000313" key="3">
    <source>
        <dbReference type="EMBL" id="SDC21009.1"/>
    </source>
</evidence>
<dbReference type="InterPro" id="IPR014729">
    <property type="entry name" value="Rossmann-like_a/b/a_fold"/>
</dbReference>
<comment type="similarity">
    <text evidence="1">Belongs to the universal stress protein A family.</text>
</comment>
<organism evidence="3 6">
    <name type="scientific">Natrinema hispanicum</name>
    <dbReference type="NCBI Taxonomy" id="392421"/>
    <lineage>
        <taxon>Archaea</taxon>
        <taxon>Methanobacteriati</taxon>
        <taxon>Methanobacteriota</taxon>
        <taxon>Stenosarchaea group</taxon>
        <taxon>Halobacteria</taxon>
        <taxon>Halobacteriales</taxon>
        <taxon>Natrialbaceae</taxon>
        <taxon>Natrinema</taxon>
    </lineage>
</organism>
<keyword evidence="5" id="KW-1185">Reference proteome</keyword>
<dbReference type="SUPFAM" id="SSF52402">
    <property type="entry name" value="Adenine nucleotide alpha hydrolases-like"/>
    <property type="match status" value="2"/>
</dbReference>
<gene>
    <name evidence="4" type="ORF">SAMN04488694_101121</name>
    <name evidence="3" type="ORF">SAMN05192552_1002121</name>
</gene>
<dbReference type="PANTHER" id="PTHR46268:SF6">
    <property type="entry name" value="UNIVERSAL STRESS PROTEIN UP12"/>
    <property type="match status" value="1"/>
</dbReference>
<name>A0A1G6JQK7_9EURY</name>
<reference evidence="4" key="1">
    <citation type="submission" date="2016-10" db="EMBL/GenBank/DDBJ databases">
        <authorList>
            <person name="de Groot N.N."/>
        </authorList>
    </citation>
    <scope>NUCLEOTIDE SEQUENCE [LARGE SCALE GENOMIC DNA]</scope>
    <source>
        <strain evidence="4">CDM_6</strain>
    </source>
</reference>
<dbReference type="EMBL" id="FOIC01000001">
    <property type="protein sequence ID" value="SES68724.1"/>
    <property type="molecule type" value="Genomic_DNA"/>
</dbReference>
<dbReference type="STRING" id="392421.SAMN04488694_101121"/>
<feature type="domain" description="UspA" evidence="2">
    <location>
        <begin position="160"/>
        <end position="296"/>
    </location>
</feature>
<dbReference type="Proteomes" id="UP000324021">
    <property type="component" value="Unassembled WGS sequence"/>
</dbReference>
<evidence type="ECO:0000259" key="2">
    <source>
        <dbReference type="Pfam" id="PF00582"/>
    </source>
</evidence>
<evidence type="ECO:0000313" key="6">
    <source>
        <dbReference type="Proteomes" id="UP000324021"/>
    </source>
</evidence>
<dbReference type="InterPro" id="IPR006015">
    <property type="entry name" value="Universal_stress_UspA"/>
</dbReference>
<dbReference type="Pfam" id="PF00582">
    <property type="entry name" value="Usp"/>
    <property type="match status" value="2"/>
</dbReference>
<dbReference type="EMBL" id="FMZP01000002">
    <property type="protein sequence ID" value="SDC21009.1"/>
    <property type="molecule type" value="Genomic_DNA"/>
</dbReference>
<proteinExistence type="inferred from homology"/>
<reference evidence="5 6" key="2">
    <citation type="submission" date="2016-10" db="EMBL/GenBank/DDBJ databases">
        <authorList>
            <person name="Varghese N."/>
            <person name="Submissions S."/>
        </authorList>
    </citation>
    <scope>NUCLEOTIDE SEQUENCE [LARGE SCALE GENOMIC DNA]</scope>
    <source>
        <strain evidence="3 6">CDM_1</strain>
        <strain evidence="5">CDM_6</strain>
    </source>
</reference>
<sequence>MQDSPMSRFIESILVPTDGSDGALAGAKHGIALASRTAADLHVLSVVKSRLSIADFDEVEQPPLEERATEAVEEIAGLAAAYDDDLDVTTRVREGTPFQSIREYANRREIDVIAMGTKGHTELDNVFLGSVTENVLRTARKPVLAVPPNAVEAEIDDVLFDRLLLPTDGSDGAAIATEWGIALAARLESSVHTLYSIDTSPFIDTRERDEVLGALEQSGEEAIDAVRERGEEAAVSVSDSIVTGSPVVEITAYASEHDVDLIVMGTHGWTGIGQWFLGSVTENVVRQTDVPVFCVPVSAESP</sequence>
<feature type="domain" description="UspA" evidence="2">
    <location>
        <begin position="12"/>
        <end position="147"/>
    </location>
</feature>
<dbReference type="Gene3D" id="3.40.50.620">
    <property type="entry name" value="HUPs"/>
    <property type="match status" value="2"/>
</dbReference>
<evidence type="ECO:0000313" key="5">
    <source>
        <dbReference type="Proteomes" id="UP000199320"/>
    </source>
</evidence>
<evidence type="ECO:0000256" key="1">
    <source>
        <dbReference type="ARBA" id="ARBA00008791"/>
    </source>
</evidence>
<dbReference type="InterPro" id="IPR006016">
    <property type="entry name" value="UspA"/>
</dbReference>